<protein>
    <submittedName>
        <fullName evidence="2">Uncharacterized protein</fullName>
    </submittedName>
</protein>
<dbReference type="HOGENOM" id="CLU_1193243_0_0_7"/>
<keyword evidence="1" id="KW-1133">Transmembrane helix</keyword>
<dbReference type="STRING" id="526222.Desal_1028"/>
<feature type="transmembrane region" description="Helical" evidence="1">
    <location>
        <begin position="189"/>
        <end position="210"/>
    </location>
</feature>
<name>C6C0F9_MARSD</name>
<feature type="transmembrane region" description="Helical" evidence="1">
    <location>
        <begin position="164"/>
        <end position="183"/>
    </location>
</feature>
<feature type="transmembrane region" description="Helical" evidence="1">
    <location>
        <begin position="124"/>
        <end position="143"/>
    </location>
</feature>
<evidence type="ECO:0000313" key="3">
    <source>
        <dbReference type="Proteomes" id="UP000002601"/>
    </source>
</evidence>
<keyword evidence="1" id="KW-0812">Transmembrane</keyword>
<keyword evidence="3" id="KW-1185">Reference proteome</keyword>
<accession>C6C0F9</accession>
<evidence type="ECO:0000313" key="2">
    <source>
        <dbReference type="EMBL" id="ACS79093.1"/>
    </source>
</evidence>
<keyword evidence="1" id="KW-0472">Membrane</keyword>
<feature type="transmembrane region" description="Helical" evidence="1">
    <location>
        <begin position="12"/>
        <end position="30"/>
    </location>
</feature>
<dbReference type="AlphaFoldDB" id="C6C0F9"/>
<feature type="transmembrane region" description="Helical" evidence="1">
    <location>
        <begin position="75"/>
        <end position="100"/>
    </location>
</feature>
<dbReference type="Proteomes" id="UP000002601">
    <property type="component" value="Chromosome"/>
</dbReference>
<feature type="transmembrane region" description="Helical" evidence="1">
    <location>
        <begin position="36"/>
        <end position="54"/>
    </location>
</feature>
<dbReference type="KEGG" id="dsa:Desal_1028"/>
<proteinExistence type="predicted"/>
<reference evidence="2 3" key="1">
    <citation type="submission" date="2009-06" db="EMBL/GenBank/DDBJ databases">
        <title>Complete sequence of Desulfovibrio salexigens DSM 2638.</title>
        <authorList>
            <consortium name="US DOE Joint Genome Institute"/>
            <person name="Lucas S."/>
            <person name="Copeland A."/>
            <person name="Lapidus A."/>
            <person name="Glavina del Rio T."/>
            <person name="Tice H."/>
            <person name="Bruce D."/>
            <person name="Goodwin L."/>
            <person name="Pitluck S."/>
            <person name="Munk A.C."/>
            <person name="Brettin T."/>
            <person name="Detter J.C."/>
            <person name="Han C."/>
            <person name="Tapia R."/>
            <person name="Larimer F."/>
            <person name="Land M."/>
            <person name="Hauser L."/>
            <person name="Kyrpides N."/>
            <person name="Anderson I."/>
            <person name="Wall J.D."/>
            <person name="Arkin A.P."/>
            <person name="Dehal P."/>
            <person name="Chivian D."/>
            <person name="Giles B."/>
            <person name="Hazen T.C."/>
        </authorList>
    </citation>
    <scope>NUCLEOTIDE SEQUENCE [LARGE SCALE GENOMIC DNA]</scope>
    <source>
        <strain evidence="3">ATCC 14822 / DSM 2638 / NCIMB 8403 / VKM B-1763</strain>
    </source>
</reference>
<organism evidence="2 3">
    <name type="scientific">Maridesulfovibrio salexigens (strain ATCC 14822 / DSM 2638 / NCIMB 8403 / VKM B-1763)</name>
    <name type="common">Desulfovibrio salexigens</name>
    <dbReference type="NCBI Taxonomy" id="526222"/>
    <lineage>
        <taxon>Bacteria</taxon>
        <taxon>Pseudomonadati</taxon>
        <taxon>Thermodesulfobacteriota</taxon>
        <taxon>Desulfovibrionia</taxon>
        <taxon>Desulfovibrionales</taxon>
        <taxon>Desulfovibrionaceae</taxon>
        <taxon>Maridesulfovibrio</taxon>
    </lineage>
</organism>
<evidence type="ECO:0000256" key="1">
    <source>
        <dbReference type="SAM" id="Phobius"/>
    </source>
</evidence>
<dbReference type="RefSeq" id="WP_015850912.1">
    <property type="nucleotide sequence ID" value="NC_012881.1"/>
</dbReference>
<dbReference type="EMBL" id="CP001649">
    <property type="protein sequence ID" value="ACS79093.1"/>
    <property type="molecule type" value="Genomic_DNA"/>
</dbReference>
<sequence length="232" mass="26378">MKLLLEFLSVYVKKNLVIFTPFLVYSISCFLLPDEWYSYGIIHSLVTAFVLSFAENIDDMRIGKIGSFINKTIMVCLVFFLLSSVSSWLGSFLASAFGAYRAWTDVMAGTVAPYSPKELLCIDGMRTFVESIIFSACSLLFYVPARVEYEEIKSVKMSFVRLPINFVVLFLFGFTLFGLKYLFDMSGEQVWFAVCSGLYISGLPLLSFTMGRIEYELELKQIYEGQTVNDPQ</sequence>
<gene>
    <name evidence="2" type="ordered locus">Desal_1028</name>
</gene>